<reference evidence="1 2" key="1">
    <citation type="submission" date="2014-04" db="EMBL/GenBank/DDBJ databases">
        <title>Evolutionary Origins and Diversification of the Mycorrhizal Mutualists.</title>
        <authorList>
            <consortium name="DOE Joint Genome Institute"/>
            <consortium name="Mycorrhizal Genomics Consortium"/>
            <person name="Kohler A."/>
            <person name="Kuo A."/>
            <person name="Nagy L.G."/>
            <person name="Floudas D."/>
            <person name="Copeland A."/>
            <person name="Barry K.W."/>
            <person name="Cichocki N."/>
            <person name="Veneault-Fourrey C."/>
            <person name="LaButti K."/>
            <person name="Lindquist E.A."/>
            <person name="Lipzen A."/>
            <person name="Lundell T."/>
            <person name="Morin E."/>
            <person name="Murat C."/>
            <person name="Riley R."/>
            <person name="Ohm R."/>
            <person name="Sun H."/>
            <person name="Tunlid A."/>
            <person name="Henrissat B."/>
            <person name="Grigoriev I.V."/>
            <person name="Hibbett D.S."/>
            <person name="Martin F."/>
        </authorList>
    </citation>
    <scope>NUCLEOTIDE SEQUENCE [LARGE SCALE GENOMIC DNA]</scope>
    <source>
        <strain evidence="1 2">Koide BX008</strain>
    </source>
</reference>
<organism evidence="1 2">
    <name type="scientific">Amanita muscaria (strain Koide BX008)</name>
    <dbReference type="NCBI Taxonomy" id="946122"/>
    <lineage>
        <taxon>Eukaryota</taxon>
        <taxon>Fungi</taxon>
        <taxon>Dikarya</taxon>
        <taxon>Basidiomycota</taxon>
        <taxon>Agaricomycotina</taxon>
        <taxon>Agaricomycetes</taxon>
        <taxon>Agaricomycetidae</taxon>
        <taxon>Agaricales</taxon>
        <taxon>Pluteineae</taxon>
        <taxon>Amanitaceae</taxon>
        <taxon>Amanita</taxon>
    </lineage>
</organism>
<dbReference type="Proteomes" id="UP000054549">
    <property type="component" value="Unassembled WGS sequence"/>
</dbReference>
<dbReference type="InParanoid" id="A0A0C2SX29"/>
<dbReference type="EMBL" id="KN818230">
    <property type="protein sequence ID" value="KIL68010.1"/>
    <property type="molecule type" value="Genomic_DNA"/>
</dbReference>
<evidence type="ECO:0000313" key="1">
    <source>
        <dbReference type="EMBL" id="KIL68010.1"/>
    </source>
</evidence>
<evidence type="ECO:0000313" key="2">
    <source>
        <dbReference type="Proteomes" id="UP000054549"/>
    </source>
</evidence>
<dbReference type="HOGENOM" id="CLU_2654013_0_0_1"/>
<name>A0A0C2SX29_AMAMK</name>
<keyword evidence="2" id="KW-1185">Reference proteome</keyword>
<dbReference type="AlphaFoldDB" id="A0A0C2SX29"/>
<protein>
    <submittedName>
        <fullName evidence="1">Uncharacterized protein</fullName>
    </submittedName>
</protein>
<gene>
    <name evidence="1" type="ORF">M378DRAFT_159263</name>
</gene>
<sequence length="76" mass="8139">MVDGRCVNGACKERKGSNSEGMHVMLRWISSAVDGAIGRPALGWKHAQSWVYIAGLEAVPSFDQIKNAPDGFGHIG</sequence>
<accession>A0A0C2SX29</accession>
<proteinExistence type="predicted"/>